<proteinExistence type="inferred from homology"/>
<evidence type="ECO:0000256" key="2">
    <source>
        <dbReference type="ARBA" id="ARBA00022723"/>
    </source>
</evidence>
<evidence type="ECO:0000256" key="1">
    <source>
        <dbReference type="ARBA" id="ARBA00008635"/>
    </source>
</evidence>
<sequence>MDLSNYFEETWKARRTLLGAAEKVTPEEWKREFEFSWRSMQKIFAHIIEVERSWMLEDILGKKYASVGDAEIQRLYATPSLTRARGNEVAGETRAVLAEYMPGKLDETREVKGADGSSIRLTVEEILTHVFTHELRHQGQLQVVLRLLGKKPPNADWF</sequence>
<dbReference type="SUPFAM" id="SSF109854">
    <property type="entry name" value="DinB/YfiT-like putative metalloenzymes"/>
    <property type="match status" value="1"/>
</dbReference>
<dbReference type="PANTHER" id="PTHR37302:SF3">
    <property type="entry name" value="DAMAGE-INDUCIBLE PROTEIN DINB"/>
    <property type="match status" value="1"/>
</dbReference>
<dbReference type="Pfam" id="PF05163">
    <property type="entry name" value="DinB"/>
    <property type="match status" value="1"/>
</dbReference>
<dbReference type="InterPro" id="IPR034660">
    <property type="entry name" value="DinB/YfiT-like"/>
</dbReference>
<keyword evidence="2 3" id="KW-0479">Metal-binding</keyword>
<evidence type="ECO:0000313" key="4">
    <source>
        <dbReference type="EMBL" id="TMQ58034.1"/>
    </source>
</evidence>
<dbReference type="Proteomes" id="UP000316852">
    <property type="component" value="Unassembled WGS sequence"/>
</dbReference>
<feature type="binding site" evidence="3">
    <location>
        <position position="133"/>
    </location>
    <ligand>
        <name>a divalent metal cation</name>
        <dbReference type="ChEBI" id="CHEBI:60240"/>
    </ligand>
</feature>
<evidence type="ECO:0000256" key="3">
    <source>
        <dbReference type="PIRSR" id="PIRSR607837-1"/>
    </source>
</evidence>
<gene>
    <name evidence="4" type="ORF">E6K76_08995</name>
</gene>
<comment type="similarity">
    <text evidence="1">Belongs to the DinB family.</text>
</comment>
<name>A0A538T3E5_UNCEI</name>
<comment type="caution">
    <text evidence="4">The sequence shown here is derived from an EMBL/GenBank/DDBJ whole genome shotgun (WGS) entry which is preliminary data.</text>
</comment>
<feature type="binding site" evidence="3">
    <location>
        <position position="137"/>
    </location>
    <ligand>
        <name>a divalent metal cation</name>
        <dbReference type="ChEBI" id="CHEBI:60240"/>
    </ligand>
</feature>
<accession>A0A538T3E5</accession>
<dbReference type="AlphaFoldDB" id="A0A538T3E5"/>
<dbReference type="EMBL" id="VBOW01000042">
    <property type="protein sequence ID" value="TMQ58034.1"/>
    <property type="molecule type" value="Genomic_DNA"/>
</dbReference>
<dbReference type="Gene3D" id="1.20.120.450">
    <property type="entry name" value="dinb family like domain"/>
    <property type="match status" value="1"/>
</dbReference>
<feature type="binding site" evidence="3">
    <location>
        <position position="46"/>
    </location>
    <ligand>
        <name>a divalent metal cation</name>
        <dbReference type="ChEBI" id="CHEBI:60240"/>
    </ligand>
</feature>
<organism evidence="4 5">
    <name type="scientific">Eiseniibacteriota bacterium</name>
    <dbReference type="NCBI Taxonomy" id="2212470"/>
    <lineage>
        <taxon>Bacteria</taxon>
        <taxon>Candidatus Eiseniibacteriota</taxon>
    </lineage>
</organism>
<dbReference type="InterPro" id="IPR007837">
    <property type="entry name" value="DinB"/>
</dbReference>
<protein>
    <submittedName>
        <fullName evidence="4">DUF664 domain-containing protein</fullName>
    </submittedName>
</protein>
<evidence type="ECO:0000313" key="5">
    <source>
        <dbReference type="Proteomes" id="UP000316852"/>
    </source>
</evidence>
<dbReference type="PANTHER" id="PTHR37302">
    <property type="entry name" value="SLR1116 PROTEIN"/>
    <property type="match status" value="1"/>
</dbReference>
<reference evidence="4 5" key="1">
    <citation type="journal article" date="2019" name="Nat. Microbiol.">
        <title>Mediterranean grassland soil C-N compound turnover is dependent on rainfall and depth, and is mediated by genomically divergent microorganisms.</title>
        <authorList>
            <person name="Diamond S."/>
            <person name="Andeer P.F."/>
            <person name="Li Z."/>
            <person name="Crits-Christoph A."/>
            <person name="Burstein D."/>
            <person name="Anantharaman K."/>
            <person name="Lane K.R."/>
            <person name="Thomas B.C."/>
            <person name="Pan C."/>
            <person name="Northen T.R."/>
            <person name="Banfield J.F."/>
        </authorList>
    </citation>
    <scope>NUCLEOTIDE SEQUENCE [LARGE SCALE GENOMIC DNA]</scope>
    <source>
        <strain evidence="4">WS_6</strain>
    </source>
</reference>
<dbReference type="GO" id="GO:0046872">
    <property type="term" value="F:metal ion binding"/>
    <property type="evidence" value="ECO:0007669"/>
    <property type="project" value="UniProtKB-KW"/>
</dbReference>